<accession>A0A1B6KUG0</accession>
<dbReference type="Pfam" id="PF14913">
    <property type="entry name" value="DPCD"/>
    <property type="match status" value="1"/>
</dbReference>
<dbReference type="PRINTS" id="PR02065">
    <property type="entry name" value="PROTEINDPCD"/>
</dbReference>
<name>A0A1B6KUG0_9HEMI</name>
<proteinExistence type="inferred from homology"/>
<organism evidence="3">
    <name type="scientific">Graphocephala atropunctata</name>
    <dbReference type="NCBI Taxonomy" id="36148"/>
    <lineage>
        <taxon>Eukaryota</taxon>
        <taxon>Metazoa</taxon>
        <taxon>Ecdysozoa</taxon>
        <taxon>Arthropoda</taxon>
        <taxon>Hexapoda</taxon>
        <taxon>Insecta</taxon>
        <taxon>Pterygota</taxon>
        <taxon>Neoptera</taxon>
        <taxon>Paraneoptera</taxon>
        <taxon>Hemiptera</taxon>
        <taxon>Auchenorrhyncha</taxon>
        <taxon>Membracoidea</taxon>
        <taxon>Cicadellidae</taxon>
        <taxon>Cicadellinae</taxon>
        <taxon>Cicadellini</taxon>
        <taxon>Graphocephala</taxon>
    </lineage>
</organism>
<reference evidence="3" key="1">
    <citation type="submission" date="2015-11" db="EMBL/GenBank/DDBJ databases">
        <title>De novo transcriptome assembly of four potential Pierce s Disease insect vectors from Arizona vineyards.</title>
        <authorList>
            <person name="Tassone E.E."/>
        </authorList>
    </citation>
    <scope>NUCLEOTIDE SEQUENCE</scope>
</reference>
<dbReference type="EMBL" id="GEBQ01024885">
    <property type="protein sequence ID" value="JAT15092.1"/>
    <property type="molecule type" value="Transcribed_RNA"/>
</dbReference>
<sequence>MDNNLWLCRIKNAEKTSIVQEGKRKFHYKFPDAEEMAEEYSLETGVLLRRAWKRKSQIRGAGEWEVEIGDPEPHFGTLDDIGIKENSSAPYVTRRITKTNLEWRIRNLPYPVETYSVTAERDGKCLIVRTANKKYYKKLPIPELERVNLEPVQDNISFSHKFNTLIIVYKKPVQVIELEQCVQEELMSVATIKDDQCKPS</sequence>
<comment type="similarity">
    <text evidence="1">Belongs to the DPCD family.</text>
</comment>
<evidence type="ECO:0000313" key="3">
    <source>
        <dbReference type="EMBL" id="JAT15092.1"/>
    </source>
</evidence>
<protein>
    <recommendedName>
        <fullName evidence="2">Protein DPCD</fullName>
    </recommendedName>
</protein>
<evidence type="ECO:0000256" key="1">
    <source>
        <dbReference type="ARBA" id="ARBA00010597"/>
    </source>
</evidence>
<gene>
    <name evidence="3" type="ORF">g.13599</name>
</gene>
<dbReference type="PANTHER" id="PTHR31921:SF1">
    <property type="entry name" value="PROTEIN DPCD"/>
    <property type="match status" value="1"/>
</dbReference>
<dbReference type="InterPro" id="IPR026224">
    <property type="entry name" value="DPCD"/>
</dbReference>
<dbReference type="PANTHER" id="PTHR31921">
    <property type="entry name" value="PROTEIN DPCD"/>
    <property type="match status" value="1"/>
</dbReference>
<dbReference type="AlphaFoldDB" id="A0A1B6KUG0"/>
<evidence type="ECO:0000256" key="2">
    <source>
        <dbReference type="ARBA" id="ARBA00020330"/>
    </source>
</evidence>